<evidence type="ECO:0000313" key="3">
    <source>
        <dbReference type="Proteomes" id="UP001303115"/>
    </source>
</evidence>
<dbReference type="Proteomes" id="UP001303115">
    <property type="component" value="Unassembled WGS sequence"/>
</dbReference>
<keyword evidence="3" id="KW-1185">Reference proteome</keyword>
<organism evidence="2 3">
    <name type="scientific">Parachaetomium inaequale</name>
    <dbReference type="NCBI Taxonomy" id="2588326"/>
    <lineage>
        <taxon>Eukaryota</taxon>
        <taxon>Fungi</taxon>
        <taxon>Dikarya</taxon>
        <taxon>Ascomycota</taxon>
        <taxon>Pezizomycotina</taxon>
        <taxon>Sordariomycetes</taxon>
        <taxon>Sordariomycetidae</taxon>
        <taxon>Sordariales</taxon>
        <taxon>Chaetomiaceae</taxon>
        <taxon>Parachaetomium</taxon>
    </lineage>
</organism>
<protein>
    <submittedName>
        <fullName evidence="2">Uncharacterized protein</fullName>
    </submittedName>
</protein>
<gene>
    <name evidence="2" type="ORF">C8A01DRAFT_38924</name>
</gene>
<name>A0AAN6PAA5_9PEZI</name>
<dbReference type="CDD" id="cd12148">
    <property type="entry name" value="fungal_TF_MHR"/>
    <property type="match status" value="1"/>
</dbReference>
<accession>A0AAN6PAA5</accession>
<dbReference type="AlphaFoldDB" id="A0AAN6PAA5"/>
<sequence length="253" mass="28130">MPENRGLGASSDDDRDYDEGRTLSNLGYPAYNHPAVLPEAVWNAMEGSDGEQSEELKSALLSLPRNKKRSIDHLVNTWLNHKHDQCYALDATEFRAQYERWWATPRDKVTAGLTSLILRVYACSLHFTAEDGVTELDGTDVRELANRVHTAAEKFSDSILPGEGGLAQVQQLFLTAIWLESSAKRIQSRHALGKTIMAAYELGILSVPSFEDDLYEADVLKVFTNPTCLKAYRNPSGRKEDVCGLFCAYGIAS</sequence>
<reference evidence="3" key="1">
    <citation type="journal article" date="2023" name="Mol. Phylogenet. Evol.">
        <title>Genome-scale phylogeny and comparative genomics of the fungal order Sordariales.</title>
        <authorList>
            <person name="Hensen N."/>
            <person name="Bonometti L."/>
            <person name="Westerberg I."/>
            <person name="Brannstrom I.O."/>
            <person name="Guillou S."/>
            <person name="Cros-Aarteil S."/>
            <person name="Calhoun S."/>
            <person name="Haridas S."/>
            <person name="Kuo A."/>
            <person name="Mondo S."/>
            <person name="Pangilinan J."/>
            <person name="Riley R."/>
            <person name="LaButti K."/>
            <person name="Andreopoulos B."/>
            <person name="Lipzen A."/>
            <person name="Chen C."/>
            <person name="Yan M."/>
            <person name="Daum C."/>
            <person name="Ng V."/>
            <person name="Clum A."/>
            <person name="Steindorff A."/>
            <person name="Ohm R.A."/>
            <person name="Martin F."/>
            <person name="Silar P."/>
            <person name="Natvig D.O."/>
            <person name="Lalanne C."/>
            <person name="Gautier V."/>
            <person name="Ament-Velasquez S.L."/>
            <person name="Kruys A."/>
            <person name="Hutchinson M.I."/>
            <person name="Powell A.J."/>
            <person name="Barry K."/>
            <person name="Miller A.N."/>
            <person name="Grigoriev I.V."/>
            <person name="Debuchy R."/>
            <person name="Gladieux P."/>
            <person name="Hiltunen Thoren M."/>
            <person name="Johannesson H."/>
        </authorList>
    </citation>
    <scope>NUCLEOTIDE SEQUENCE [LARGE SCALE GENOMIC DNA]</scope>
    <source>
        <strain evidence="3">CBS 284.82</strain>
    </source>
</reference>
<evidence type="ECO:0000313" key="2">
    <source>
        <dbReference type="EMBL" id="KAK4034615.1"/>
    </source>
</evidence>
<evidence type="ECO:0000256" key="1">
    <source>
        <dbReference type="SAM" id="MobiDB-lite"/>
    </source>
</evidence>
<comment type="caution">
    <text evidence="2">The sequence shown here is derived from an EMBL/GenBank/DDBJ whole genome shotgun (WGS) entry which is preliminary data.</text>
</comment>
<proteinExistence type="predicted"/>
<feature type="region of interest" description="Disordered" evidence="1">
    <location>
        <begin position="1"/>
        <end position="24"/>
    </location>
</feature>
<dbReference type="EMBL" id="MU854472">
    <property type="protein sequence ID" value="KAK4034615.1"/>
    <property type="molecule type" value="Genomic_DNA"/>
</dbReference>